<accession>A0A6J6QWR0</accession>
<dbReference type="InterPro" id="IPR043148">
    <property type="entry name" value="TagF_C"/>
</dbReference>
<sequence>MLQTKRVSRSLSRRLRDFGAVQPKGFDLGNVPTSDIAIHFADGPPKLYQLTQWLPIFEASPTERTIVVVRQIETFQALQGATSLPILLAPTYEDLMALYDRADFHAVMYVNNGFTNFQSLAFQQAVHIHLNHGESDKICMVSNQAKAYDKVFVAGPAAVRRHAAALTWFDITHLARVGRPQLDLPVPNPLAEFTGTTITYAPTWEGEDDANNYTSVDIYGPSIISAALTLANCRVIYKPHPRVADSNNAAVKASHRKILSLLTSANSHDPNAGHRVMLDANVLGVIRGTDLLIADVSSVTLDHLYLRPQAPIVLCDRRTNRAQLLSDTPVAAGAHILDQNTIATLATDLADIIANDQHAAARRELRDFYFDGLEPGQSTERFWKQTRFEISEHDRALQELSRVRQISEGEA</sequence>
<dbReference type="Gene3D" id="3.40.50.12580">
    <property type="match status" value="1"/>
</dbReference>
<dbReference type="InterPro" id="IPR007554">
    <property type="entry name" value="Glycerophosphate_synth"/>
</dbReference>
<gene>
    <name evidence="1" type="ORF">UFOPK2625_01149</name>
</gene>
<evidence type="ECO:0000313" key="1">
    <source>
        <dbReference type="EMBL" id="CAB4713548.1"/>
    </source>
</evidence>
<dbReference type="AlphaFoldDB" id="A0A6J6QWR0"/>
<dbReference type="GO" id="GO:0016020">
    <property type="term" value="C:membrane"/>
    <property type="evidence" value="ECO:0007669"/>
    <property type="project" value="InterPro"/>
</dbReference>
<name>A0A6J6QWR0_9ZZZZ</name>
<protein>
    <submittedName>
        <fullName evidence="1">Unannotated protein</fullName>
    </submittedName>
</protein>
<reference evidence="1" key="1">
    <citation type="submission" date="2020-05" db="EMBL/GenBank/DDBJ databases">
        <authorList>
            <person name="Chiriac C."/>
            <person name="Salcher M."/>
            <person name="Ghai R."/>
            <person name="Kavagutti S V."/>
        </authorList>
    </citation>
    <scope>NUCLEOTIDE SEQUENCE</scope>
</reference>
<proteinExistence type="predicted"/>
<dbReference type="Pfam" id="PF04464">
    <property type="entry name" value="Glyphos_transf"/>
    <property type="match status" value="1"/>
</dbReference>
<dbReference type="EMBL" id="CAEZXZ010000190">
    <property type="protein sequence ID" value="CAB4713548.1"/>
    <property type="molecule type" value="Genomic_DNA"/>
</dbReference>
<organism evidence="1">
    <name type="scientific">freshwater metagenome</name>
    <dbReference type="NCBI Taxonomy" id="449393"/>
    <lineage>
        <taxon>unclassified sequences</taxon>
        <taxon>metagenomes</taxon>
        <taxon>ecological metagenomes</taxon>
    </lineage>
</organism>
<dbReference type="GO" id="GO:0047355">
    <property type="term" value="F:CDP-glycerol glycerophosphotransferase activity"/>
    <property type="evidence" value="ECO:0007669"/>
    <property type="project" value="InterPro"/>
</dbReference>